<protein>
    <submittedName>
        <fullName evidence="1">Uncharacterized protein</fullName>
    </submittedName>
</protein>
<sequence>MTGFSASCKKASPFAAPIAIFSLVPHGNDTDILLNK</sequence>
<organism evidence="1">
    <name type="scientific">Rhizophora mucronata</name>
    <name type="common">Asiatic mangrove</name>
    <dbReference type="NCBI Taxonomy" id="61149"/>
    <lineage>
        <taxon>Eukaryota</taxon>
        <taxon>Viridiplantae</taxon>
        <taxon>Streptophyta</taxon>
        <taxon>Embryophyta</taxon>
        <taxon>Tracheophyta</taxon>
        <taxon>Spermatophyta</taxon>
        <taxon>Magnoliopsida</taxon>
        <taxon>eudicotyledons</taxon>
        <taxon>Gunneridae</taxon>
        <taxon>Pentapetalae</taxon>
        <taxon>rosids</taxon>
        <taxon>fabids</taxon>
        <taxon>Malpighiales</taxon>
        <taxon>Rhizophoraceae</taxon>
        <taxon>Rhizophora</taxon>
    </lineage>
</organism>
<reference evidence="1" key="1">
    <citation type="submission" date="2018-02" db="EMBL/GenBank/DDBJ databases">
        <title>Rhizophora mucronata_Transcriptome.</title>
        <authorList>
            <person name="Meera S.P."/>
            <person name="Sreeshan A."/>
            <person name="Augustine A."/>
        </authorList>
    </citation>
    <scope>NUCLEOTIDE SEQUENCE</scope>
    <source>
        <tissue evidence="1">Leaf</tissue>
    </source>
</reference>
<accession>A0A2P2R228</accession>
<proteinExistence type="predicted"/>
<dbReference type="AlphaFoldDB" id="A0A2P2R228"/>
<name>A0A2P2R228_RHIMU</name>
<evidence type="ECO:0000313" key="1">
    <source>
        <dbReference type="EMBL" id="MBX73319.1"/>
    </source>
</evidence>
<dbReference type="EMBL" id="GGEC01092835">
    <property type="protein sequence ID" value="MBX73319.1"/>
    <property type="molecule type" value="Transcribed_RNA"/>
</dbReference>